<comment type="caution">
    <text evidence="2">The sequence shown here is derived from an EMBL/GenBank/DDBJ whole genome shotgun (WGS) entry which is preliminary data.</text>
</comment>
<accession>A0A7C4I2X9</accession>
<protein>
    <submittedName>
        <fullName evidence="2">Uncharacterized protein</fullName>
    </submittedName>
</protein>
<dbReference type="SUPFAM" id="SSF46785">
    <property type="entry name" value="Winged helix' DNA-binding domain"/>
    <property type="match status" value="1"/>
</dbReference>
<dbReference type="EMBL" id="DRXG01000047">
    <property type="protein sequence ID" value="HHN52148.1"/>
    <property type="molecule type" value="Genomic_DNA"/>
</dbReference>
<dbReference type="EMBL" id="DTCM01000006">
    <property type="protein sequence ID" value="HGL40149.1"/>
    <property type="molecule type" value="Genomic_DNA"/>
</dbReference>
<dbReference type="InterPro" id="IPR036388">
    <property type="entry name" value="WH-like_DNA-bd_sf"/>
</dbReference>
<sequence>MQLKISITYGDLRADFEGDPADVYQSVIKFLEKNIPTYSLASRLRSSAGVEEVLDKIKDWVSYDSSHGIYLRTDLSRLPTAEALLLYASTRYLNKLLGHSESGEFLASEAASALGKPEKTVSGRLSELVQKSLLKRVGRGGYIITPYGLDYLVEFSSKR</sequence>
<dbReference type="InterPro" id="IPR036390">
    <property type="entry name" value="WH_DNA-bd_sf"/>
</dbReference>
<dbReference type="Gene3D" id="1.10.10.10">
    <property type="entry name" value="Winged helix-like DNA-binding domain superfamily/Winged helix DNA-binding domain"/>
    <property type="match status" value="1"/>
</dbReference>
<dbReference type="EMBL" id="DTAD01000081">
    <property type="protein sequence ID" value="HGN90949.1"/>
    <property type="molecule type" value="Genomic_DNA"/>
</dbReference>
<dbReference type="AlphaFoldDB" id="A0A7C4I2X9"/>
<evidence type="ECO:0000313" key="3">
    <source>
        <dbReference type="EMBL" id="HHN52148.1"/>
    </source>
</evidence>
<evidence type="ECO:0000313" key="1">
    <source>
        <dbReference type="EMBL" id="HGL40149.1"/>
    </source>
</evidence>
<organism evidence="2">
    <name type="scientific">Caldiarchaeum subterraneum</name>
    <dbReference type="NCBI Taxonomy" id="311458"/>
    <lineage>
        <taxon>Archaea</taxon>
        <taxon>Nitrososphaerota</taxon>
        <taxon>Candidatus Caldarchaeales</taxon>
        <taxon>Candidatus Caldarchaeaceae</taxon>
        <taxon>Candidatus Caldarchaeum</taxon>
    </lineage>
</organism>
<evidence type="ECO:0000313" key="2">
    <source>
        <dbReference type="EMBL" id="HGN90949.1"/>
    </source>
</evidence>
<reference evidence="2" key="1">
    <citation type="journal article" date="2020" name="mSystems">
        <title>Genome- and Community-Level Interaction Insights into Carbon Utilization and Element Cycling Functions of Hydrothermarchaeota in Hydrothermal Sediment.</title>
        <authorList>
            <person name="Zhou Z."/>
            <person name="Liu Y."/>
            <person name="Xu W."/>
            <person name="Pan J."/>
            <person name="Luo Z.H."/>
            <person name="Li M."/>
        </authorList>
    </citation>
    <scope>NUCLEOTIDE SEQUENCE [LARGE SCALE GENOMIC DNA]</scope>
    <source>
        <strain evidence="3">SpSt-1073</strain>
        <strain evidence="2">SpSt-613</strain>
        <strain evidence="1">SpSt-669</strain>
    </source>
</reference>
<gene>
    <name evidence="3" type="ORF">ENM30_02415</name>
    <name evidence="2" type="ORF">ENT82_07510</name>
    <name evidence="1" type="ORF">ENU43_00550</name>
</gene>
<proteinExistence type="predicted"/>
<name>A0A7C4I2X9_CALS0</name>